<evidence type="ECO:0000313" key="2">
    <source>
        <dbReference type="EMBL" id="QFZ20462.1"/>
    </source>
</evidence>
<dbReference type="RefSeq" id="WP_033434928.1">
    <property type="nucleotide sequence ID" value="NZ_CP034550.1"/>
</dbReference>
<dbReference type="InterPro" id="IPR011990">
    <property type="entry name" value="TPR-like_helical_dom_sf"/>
</dbReference>
<evidence type="ECO:0008006" key="4">
    <source>
        <dbReference type="Google" id="ProtNLM"/>
    </source>
</evidence>
<keyword evidence="3" id="KW-1185">Reference proteome</keyword>
<name>A0A5Q0H412_SACSY</name>
<feature type="region of interest" description="Disordered" evidence="1">
    <location>
        <begin position="952"/>
        <end position="972"/>
    </location>
</feature>
<gene>
    <name evidence="2" type="ORF">EKG83_26325</name>
</gene>
<accession>A0A5Q0H412</accession>
<proteinExistence type="predicted"/>
<sequence length="1014" mass="111723">MTGGSLSSEVGLLCAEYEELGHPGAVFVALRLRDLMAAGHRLAEIEAEFRRRDARFFLLGLPLSPDEQAHYQLFHPDEAVDDTNLRFSLWIGVNGRDEADAMLAEASLTRAENAANLAVTGLLAARDEPSDEPTANELLSWLLLDARTWTARRDAIRRHLDLLRDPWTRDRLDEAVEVLSNPDSRRVVRAVRDLVVRATEDGQAAAFATCEFLVLEALEAFLSAPTWAAAAEVHRAYPDELGGDLAGDILAGMKRDVRYTAAQLAVLDAHGQVLEDAWEHGIEAAATEAQRRYPVKHGTPAAEDHLLAAVSAPDLETSRDILLAAPTEVFMAGREAALDLLRRRAPDDEIWRVGLVADAAERGVEAAYADWAELAETTGIPQLTVLVGRHRGYLRDRALELLLTAQAQAGNQAAEREIAQELAERRTPGSPPGRRPYDLVNLGVVSSKQGDLDTARAAFREAHQLLTAVGSRALRGLLRLRAGIFAHDYDDDFPTAVHHFRGAVEDFRATDDIVSMAYALEQLSSVFRELERGDALMYATVADRLVLEMDVDARGVAGDYDHVAFDVNRGMVESQFLFDDFAAAADRANWMLTDPETQMDDDERIALQRILVACAIREHRWGAARKTVTSWRADGFDDWAGLGHAAVAAGRAAARWPGKTVAPARHKDLAGLAETLRGLGAPDEDIHRLLIPTTWKALGDALIDTLAGARRGDPLMGRRVFGDYEADAWRTRSNRIASIPLTGGPGLPAGAPWREVIAHYHERGVWQLPDLAVFGPVLDRWSALSRFDDIARINQPVPGASLDVYFYQSDPEGHLAGLHGCVYVPESEMIVCSLSYLEDLFNAGELTWDAEEAIIQKSLAGSEWEAAATVLTTKARARQRALLEWVIAHEIGHAHHGHAAGARTAREALALEEEADAFFLDGIAAQDSADELYLAMSIQLRSLYAYEVRRQRRHTPTNQERQDLSVRIDGSPDGTGHRPLVFRAVNLIRSLLRRRPELGSIDYYDRFAATLEGR</sequence>
<evidence type="ECO:0000313" key="3">
    <source>
        <dbReference type="Proteomes" id="UP000325787"/>
    </source>
</evidence>
<organism evidence="2 3">
    <name type="scientific">Saccharothrix syringae</name>
    <name type="common">Nocardiopsis syringae</name>
    <dbReference type="NCBI Taxonomy" id="103733"/>
    <lineage>
        <taxon>Bacteria</taxon>
        <taxon>Bacillati</taxon>
        <taxon>Actinomycetota</taxon>
        <taxon>Actinomycetes</taxon>
        <taxon>Pseudonocardiales</taxon>
        <taxon>Pseudonocardiaceae</taxon>
        <taxon>Saccharothrix</taxon>
    </lineage>
</organism>
<protein>
    <recommendedName>
        <fullName evidence="4">Tetratricopeptide repeat protein</fullName>
    </recommendedName>
</protein>
<evidence type="ECO:0000256" key="1">
    <source>
        <dbReference type="SAM" id="MobiDB-lite"/>
    </source>
</evidence>
<dbReference type="AlphaFoldDB" id="A0A5Q0H412"/>
<dbReference type="KEGG" id="ssyi:EKG83_26325"/>
<dbReference type="Proteomes" id="UP000325787">
    <property type="component" value="Chromosome"/>
</dbReference>
<reference evidence="3" key="1">
    <citation type="journal article" date="2021" name="Curr. Microbiol.">
        <title>Complete genome of nocamycin-producing strain Saccharothrix syringae NRRL B-16468 reveals the biosynthetic potential for secondary metabolites.</title>
        <authorList>
            <person name="Mo X."/>
            <person name="Yang S."/>
        </authorList>
    </citation>
    <scope>NUCLEOTIDE SEQUENCE [LARGE SCALE GENOMIC DNA]</scope>
    <source>
        <strain evidence="3">ATCC 51364 / DSM 43886 / JCM 6844 / KCTC 9398 / NBRC 14523 / NRRL B-16468 / INA 2240</strain>
    </source>
</reference>
<dbReference type="EMBL" id="CP034550">
    <property type="protein sequence ID" value="QFZ20462.1"/>
    <property type="molecule type" value="Genomic_DNA"/>
</dbReference>
<dbReference type="Gene3D" id="1.25.40.10">
    <property type="entry name" value="Tetratricopeptide repeat domain"/>
    <property type="match status" value="1"/>
</dbReference>